<proteinExistence type="predicted"/>
<accession>A0A6P8ZKC5</accession>
<dbReference type="PROSITE" id="PS51082">
    <property type="entry name" value="WH2"/>
    <property type="match status" value="1"/>
</dbReference>
<keyword evidence="4" id="KW-0436">Ligase</keyword>
<evidence type="ECO:0000313" key="4">
    <source>
        <dbReference type="RefSeq" id="XP_034236864.1"/>
    </source>
</evidence>
<evidence type="ECO:0000313" key="3">
    <source>
        <dbReference type="Proteomes" id="UP000515158"/>
    </source>
</evidence>
<feature type="region of interest" description="Disordered" evidence="1">
    <location>
        <begin position="238"/>
        <end position="306"/>
    </location>
</feature>
<dbReference type="InterPro" id="IPR003124">
    <property type="entry name" value="WH2_dom"/>
</dbReference>
<dbReference type="OrthoDB" id="6157464at2759"/>
<evidence type="ECO:0000259" key="2">
    <source>
        <dbReference type="PROSITE" id="PS51082"/>
    </source>
</evidence>
<feature type="compositionally biased region" description="Low complexity" evidence="1">
    <location>
        <begin position="238"/>
        <end position="247"/>
    </location>
</feature>
<feature type="region of interest" description="Disordered" evidence="1">
    <location>
        <begin position="145"/>
        <end position="199"/>
    </location>
</feature>
<feature type="compositionally biased region" description="Basic and acidic residues" evidence="1">
    <location>
        <begin position="166"/>
        <end position="196"/>
    </location>
</feature>
<dbReference type="Pfam" id="PF02205">
    <property type="entry name" value="WH2"/>
    <property type="match status" value="1"/>
</dbReference>
<feature type="compositionally biased region" description="Basic and acidic residues" evidence="1">
    <location>
        <begin position="345"/>
        <end position="365"/>
    </location>
</feature>
<keyword evidence="3" id="KW-1185">Reference proteome</keyword>
<feature type="compositionally biased region" description="Acidic residues" evidence="1">
    <location>
        <begin position="366"/>
        <end position="407"/>
    </location>
</feature>
<organism evidence="4">
    <name type="scientific">Thrips palmi</name>
    <name type="common">Melon thrips</name>
    <dbReference type="NCBI Taxonomy" id="161013"/>
    <lineage>
        <taxon>Eukaryota</taxon>
        <taxon>Metazoa</taxon>
        <taxon>Ecdysozoa</taxon>
        <taxon>Arthropoda</taxon>
        <taxon>Hexapoda</taxon>
        <taxon>Insecta</taxon>
        <taxon>Pterygota</taxon>
        <taxon>Neoptera</taxon>
        <taxon>Paraneoptera</taxon>
        <taxon>Thysanoptera</taxon>
        <taxon>Terebrantia</taxon>
        <taxon>Thripoidea</taxon>
        <taxon>Thripidae</taxon>
        <taxon>Thrips</taxon>
    </lineage>
</organism>
<dbReference type="RefSeq" id="XP_034236864.1">
    <property type="nucleotide sequence ID" value="XM_034380973.1"/>
</dbReference>
<dbReference type="FunCoup" id="A0A6P8ZKC5">
    <property type="interactions" value="24"/>
</dbReference>
<name>A0A6P8ZKC5_THRPL</name>
<protein>
    <submittedName>
        <fullName evidence="4">DNA ligase 1</fullName>
    </submittedName>
</protein>
<sequence>MKEIEGGARLKRVHCNDRSQPLLPMAKAKDQFIYDSETSNKHNQLLKQIESGIKLKSVKCNDRSKPVLDGLRKFRRQMTVEEQLQKADAPEVLAEPDDLDDIDRVRDDLQSTKQMLALELRNKEAMERENKRLLARLQNLEAELEAERNRKSAPQNGGAPSGPAPDTDKLVAKLKAENEAQQKETKEMETRYHQAAEELDSTKAQLAEALFQKKQAEKQLKEIEDGLVEGGRALQKQLSKKLISSKSGDIRKQMSQAKINELRKQSIPVQEDSESEYTDETITDSEDEEEEDLSNDPEAQEKRVQRELKLLATKLKAFKDKEASARRERTALREQLKLQQKALREERKKYKSLQKEVDKMAKLMREDEEEGDEDEDEEDEEEEEEEESEESESEESEEDEGSGEDLPADAPVDDKRNNLNTRTRRHEGILGALKKGNYLLKANIDRVKDDLSKHREMSLMLQEDLNSVLAELG</sequence>
<feature type="region of interest" description="Disordered" evidence="1">
    <location>
        <begin position="345"/>
        <end position="426"/>
    </location>
</feature>
<dbReference type="AlphaFoldDB" id="A0A6P8ZKC5"/>
<evidence type="ECO:0000256" key="1">
    <source>
        <dbReference type="SAM" id="MobiDB-lite"/>
    </source>
</evidence>
<gene>
    <name evidence="4" type="primary">LOC117642624</name>
</gene>
<dbReference type="GeneID" id="117642624"/>
<feature type="compositionally biased region" description="Acidic residues" evidence="1">
    <location>
        <begin position="271"/>
        <end position="295"/>
    </location>
</feature>
<dbReference type="Proteomes" id="UP000515158">
    <property type="component" value="Unplaced"/>
</dbReference>
<dbReference type="CTD" id="41377"/>
<dbReference type="InParanoid" id="A0A6P8ZKC5"/>
<dbReference type="KEGG" id="tpal:117642624"/>
<reference evidence="4" key="1">
    <citation type="submission" date="2025-08" db="UniProtKB">
        <authorList>
            <consortium name="RefSeq"/>
        </authorList>
    </citation>
    <scope>IDENTIFICATION</scope>
    <source>
        <tissue evidence="4">Total insect</tissue>
    </source>
</reference>
<dbReference type="GO" id="GO:0003779">
    <property type="term" value="F:actin binding"/>
    <property type="evidence" value="ECO:0007669"/>
    <property type="project" value="InterPro"/>
</dbReference>
<feature type="domain" description="WH2" evidence="2">
    <location>
        <begin position="41"/>
        <end position="58"/>
    </location>
</feature>
<dbReference type="GO" id="GO:0016874">
    <property type="term" value="F:ligase activity"/>
    <property type="evidence" value="ECO:0007669"/>
    <property type="project" value="UniProtKB-KW"/>
</dbReference>